<dbReference type="InterPro" id="IPR019109">
    <property type="entry name" value="MamF_MmsF"/>
</dbReference>
<evidence type="ECO:0000313" key="8">
    <source>
        <dbReference type="Proteomes" id="UP000776164"/>
    </source>
</evidence>
<keyword evidence="4 6" id="KW-0472">Membrane</keyword>
<comment type="subcellular location">
    <subcellularLocation>
        <location evidence="1">Membrane</location>
        <topology evidence="1">Multi-pass membrane protein</topology>
    </subcellularLocation>
</comment>
<protein>
    <submittedName>
        <fullName evidence="7">Tic20 family protein</fullName>
    </submittedName>
</protein>
<dbReference type="Proteomes" id="UP000776164">
    <property type="component" value="Unassembled WGS sequence"/>
</dbReference>
<evidence type="ECO:0000313" key="7">
    <source>
        <dbReference type="EMBL" id="MBM7472618.1"/>
    </source>
</evidence>
<comment type="caution">
    <text evidence="7">The sequence shown here is derived from an EMBL/GenBank/DDBJ whole genome shotgun (WGS) entry which is preliminary data.</text>
</comment>
<evidence type="ECO:0000256" key="3">
    <source>
        <dbReference type="ARBA" id="ARBA00022989"/>
    </source>
</evidence>
<evidence type="ECO:0000256" key="5">
    <source>
        <dbReference type="SAM" id="MobiDB-lite"/>
    </source>
</evidence>
<feature type="compositionally biased region" description="Pro residues" evidence="5">
    <location>
        <begin position="1"/>
        <end position="24"/>
    </location>
</feature>
<feature type="region of interest" description="Disordered" evidence="5">
    <location>
        <begin position="1"/>
        <end position="30"/>
    </location>
</feature>
<dbReference type="RefSeq" id="WP_205109505.1">
    <property type="nucleotide sequence ID" value="NZ_BAAAHT010000002.1"/>
</dbReference>
<organism evidence="7 8">
    <name type="scientific">Subtercola frigoramans</name>
    <dbReference type="NCBI Taxonomy" id="120298"/>
    <lineage>
        <taxon>Bacteria</taxon>
        <taxon>Bacillati</taxon>
        <taxon>Actinomycetota</taxon>
        <taxon>Actinomycetes</taxon>
        <taxon>Micrococcales</taxon>
        <taxon>Microbacteriaceae</taxon>
        <taxon>Subtercola</taxon>
    </lineage>
</organism>
<reference evidence="7 8" key="1">
    <citation type="submission" date="2021-01" db="EMBL/GenBank/DDBJ databases">
        <title>Sequencing the genomes of 1000 actinobacteria strains.</title>
        <authorList>
            <person name="Klenk H.-P."/>
        </authorList>
    </citation>
    <scope>NUCLEOTIDE SEQUENCE [LARGE SCALE GENOMIC DNA]</scope>
    <source>
        <strain evidence="7 8">DSM 13057</strain>
    </source>
</reference>
<feature type="transmembrane region" description="Helical" evidence="6">
    <location>
        <begin position="105"/>
        <end position="126"/>
    </location>
</feature>
<sequence>MSDPNATPPYDPTSGQPVPPPPPAQGYAAAPAAPLSQSDDKLWASLAHFGNIILLIPALVIYLVFKDRGPLVNQESKEALNWTINVTGAVVVLNILQIIPFIGLLFGLLVFAVLIVNLIFAIIGGVKVNGGGTYRYPLNYRWIK</sequence>
<feature type="transmembrane region" description="Helical" evidence="6">
    <location>
        <begin position="79"/>
        <end position="99"/>
    </location>
</feature>
<gene>
    <name evidence="7" type="ORF">JOE66_002252</name>
</gene>
<evidence type="ECO:0000256" key="6">
    <source>
        <dbReference type="SAM" id="Phobius"/>
    </source>
</evidence>
<keyword evidence="3 6" id="KW-1133">Transmembrane helix</keyword>
<dbReference type="EMBL" id="JAFBBU010000001">
    <property type="protein sequence ID" value="MBM7472618.1"/>
    <property type="molecule type" value="Genomic_DNA"/>
</dbReference>
<keyword evidence="8" id="KW-1185">Reference proteome</keyword>
<proteinExistence type="predicted"/>
<feature type="transmembrane region" description="Helical" evidence="6">
    <location>
        <begin position="42"/>
        <end position="65"/>
    </location>
</feature>
<evidence type="ECO:0000256" key="1">
    <source>
        <dbReference type="ARBA" id="ARBA00004141"/>
    </source>
</evidence>
<evidence type="ECO:0000256" key="2">
    <source>
        <dbReference type="ARBA" id="ARBA00022692"/>
    </source>
</evidence>
<name>A0ABS2L6A7_9MICO</name>
<accession>A0ABS2L6A7</accession>
<keyword evidence="2 6" id="KW-0812">Transmembrane</keyword>
<evidence type="ECO:0000256" key="4">
    <source>
        <dbReference type="ARBA" id="ARBA00023136"/>
    </source>
</evidence>
<dbReference type="Pfam" id="PF09685">
    <property type="entry name" value="MamF_MmsF"/>
    <property type="match status" value="1"/>
</dbReference>